<proteinExistence type="predicted"/>
<evidence type="ECO:0000313" key="1">
    <source>
        <dbReference type="EMBL" id="SJZ43180.1"/>
    </source>
</evidence>
<dbReference type="Proteomes" id="UP000243297">
    <property type="component" value="Unassembled WGS sequence"/>
</dbReference>
<dbReference type="Gene3D" id="3.40.1260.10">
    <property type="entry name" value="DsrEFH-like"/>
    <property type="match status" value="1"/>
</dbReference>
<accession>A0A1T4KL98</accession>
<evidence type="ECO:0000313" key="2">
    <source>
        <dbReference type="Proteomes" id="UP000243297"/>
    </source>
</evidence>
<dbReference type="PANTHER" id="PTHR37691:SF1">
    <property type="entry name" value="BLR3518 PROTEIN"/>
    <property type="match status" value="1"/>
</dbReference>
<name>A0A1T4KL98_9FIRM</name>
<reference evidence="2" key="1">
    <citation type="submission" date="2017-02" db="EMBL/GenBank/DDBJ databases">
        <authorList>
            <person name="Varghese N."/>
            <person name="Submissions S."/>
        </authorList>
    </citation>
    <scope>NUCLEOTIDE SEQUENCE [LARGE SCALE GENOMIC DNA]</scope>
    <source>
        <strain evidence="2">ATCC 25662</strain>
    </source>
</reference>
<gene>
    <name evidence="1" type="ORF">SAMN02745191_0596</name>
</gene>
<dbReference type="PANTHER" id="PTHR37691">
    <property type="entry name" value="BLR3518 PROTEIN"/>
    <property type="match status" value="1"/>
</dbReference>
<organism evidence="1 2">
    <name type="scientific">Anaerorhabdus furcosa</name>
    <dbReference type="NCBI Taxonomy" id="118967"/>
    <lineage>
        <taxon>Bacteria</taxon>
        <taxon>Bacillati</taxon>
        <taxon>Bacillota</taxon>
        <taxon>Erysipelotrichia</taxon>
        <taxon>Erysipelotrichales</taxon>
        <taxon>Erysipelotrichaceae</taxon>
        <taxon>Anaerorhabdus</taxon>
    </lineage>
</organism>
<dbReference type="SUPFAM" id="SSF75169">
    <property type="entry name" value="DsrEFH-like"/>
    <property type="match status" value="1"/>
</dbReference>
<dbReference type="InterPro" id="IPR027396">
    <property type="entry name" value="DsrEFH-like"/>
</dbReference>
<sequence>MRKVVFHIDHPDSWGLLISNVHNMIEYYSKHQLSYEIDILANSIAVADLVNPSFVYKKELLNCISLHVQVVACEHSLKGLGINPKELFENIHTIPSGVVYLAEKQFNGYSYIKP</sequence>
<dbReference type="EMBL" id="FUWY01000001">
    <property type="protein sequence ID" value="SJZ43180.1"/>
    <property type="molecule type" value="Genomic_DNA"/>
</dbReference>
<protein>
    <submittedName>
        <fullName evidence="1">Uncharacterized protein</fullName>
    </submittedName>
</protein>
<dbReference type="OrthoDB" id="678766at2"/>
<dbReference type="STRING" id="118967.SAMN02745191_0596"/>
<dbReference type="RefSeq" id="WP_159443699.1">
    <property type="nucleotide sequence ID" value="NZ_FUWY01000001.1"/>
</dbReference>
<dbReference type="AlphaFoldDB" id="A0A1T4KL98"/>
<keyword evidence="2" id="KW-1185">Reference proteome</keyword>